<dbReference type="Pfam" id="PF00440">
    <property type="entry name" value="TetR_N"/>
    <property type="match status" value="1"/>
</dbReference>
<sequence>MTETRKRRSRDPVETRAAILRAARTLLAKDGPEGISLSEVAHLAGVNRGTAYQHFETREKLIAATAESVSDTMFRIVFGDPETVGERRVEQVDIADTNDRLANFAMENPELCRIWLLQLLSSSDPAADPFWREYAGSLQRFADTDLAQPGIDAEVMSVLILSGTFLWPIWARSHAHGDEERRALARRFTQECLRLCMYGSLQSDRFPQIAELLGTAAEAPARIRAAGE</sequence>
<dbReference type="PROSITE" id="PS50977">
    <property type="entry name" value="HTH_TETR_2"/>
    <property type="match status" value="1"/>
</dbReference>
<evidence type="ECO:0000259" key="5">
    <source>
        <dbReference type="PROSITE" id="PS50977"/>
    </source>
</evidence>
<dbReference type="PANTHER" id="PTHR30055">
    <property type="entry name" value="HTH-TYPE TRANSCRIPTIONAL REGULATOR RUTR"/>
    <property type="match status" value="1"/>
</dbReference>
<dbReference type="SUPFAM" id="SSF46689">
    <property type="entry name" value="Homeodomain-like"/>
    <property type="match status" value="1"/>
</dbReference>
<feature type="domain" description="HTH tetR-type" evidence="5">
    <location>
        <begin position="13"/>
        <end position="73"/>
    </location>
</feature>
<evidence type="ECO:0000256" key="1">
    <source>
        <dbReference type="ARBA" id="ARBA00023015"/>
    </source>
</evidence>
<protein>
    <submittedName>
        <fullName evidence="6">TetR/AcrR family transcriptional regulator</fullName>
    </submittedName>
</protein>
<dbReference type="EMBL" id="JBDIME010000002">
    <property type="protein sequence ID" value="MEN2788453.1"/>
    <property type="molecule type" value="Genomic_DNA"/>
</dbReference>
<dbReference type="Gene3D" id="1.10.357.10">
    <property type="entry name" value="Tetracycline Repressor, domain 2"/>
    <property type="match status" value="1"/>
</dbReference>
<feature type="DNA-binding region" description="H-T-H motif" evidence="4">
    <location>
        <begin position="36"/>
        <end position="55"/>
    </location>
</feature>
<dbReference type="RefSeq" id="WP_343890456.1">
    <property type="nucleotide sequence ID" value="NZ_BAAAEH010000035.1"/>
</dbReference>
<dbReference type="InterPro" id="IPR009057">
    <property type="entry name" value="Homeodomain-like_sf"/>
</dbReference>
<evidence type="ECO:0000313" key="6">
    <source>
        <dbReference type="EMBL" id="MEN2788453.1"/>
    </source>
</evidence>
<dbReference type="InterPro" id="IPR001647">
    <property type="entry name" value="HTH_TetR"/>
</dbReference>
<proteinExistence type="predicted"/>
<gene>
    <name evidence="6" type="ORF">ABC974_02355</name>
</gene>
<dbReference type="PANTHER" id="PTHR30055:SF234">
    <property type="entry name" value="HTH-TYPE TRANSCRIPTIONAL REGULATOR BETI"/>
    <property type="match status" value="1"/>
</dbReference>
<name>A0ABU9XY19_9SPHN</name>
<keyword evidence="2 4" id="KW-0238">DNA-binding</keyword>
<evidence type="ECO:0000313" key="7">
    <source>
        <dbReference type="Proteomes" id="UP001419910"/>
    </source>
</evidence>
<keyword evidence="1" id="KW-0805">Transcription regulation</keyword>
<dbReference type="InterPro" id="IPR050109">
    <property type="entry name" value="HTH-type_TetR-like_transc_reg"/>
</dbReference>
<comment type="caution">
    <text evidence="6">The sequence shown here is derived from an EMBL/GenBank/DDBJ whole genome shotgun (WGS) entry which is preliminary data.</text>
</comment>
<keyword evidence="3" id="KW-0804">Transcription</keyword>
<evidence type="ECO:0000256" key="3">
    <source>
        <dbReference type="ARBA" id="ARBA00023163"/>
    </source>
</evidence>
<dbReference type="Proteomes" id="UP001419910">
    <property type="component" value="Unassembled WGS sequence"/>
</dbReference>
<organism evidence="6 7">
    <name type="scientific">Sphingomonas oligophenolica</name>
    <dbReference type="NCBI Taxonomy" id="301154"/>
    <lineage>
        <taxon>Bacteria</taxon>
        <taxon>Pseudomonadati</taxon>
        <taxon>Pseudomonadota</taxon>
        <taxon>Alphaproteobacteria</taxon>
        <taxon>Sphingomonadales</taxon>
        <taxon>Sphingomonadaceae</taxon>
        <taxon>Sphingomonas</taxon>
    </lineage>
</organism>
<accession>A0ABU9XY19</accession>
<evidence type="ECO:0000256" key="4">
    <source>
        <dbReference type="PROSITE-ProRule" id="PRU00335"/>
    </source>
</evidence>
<dbReference type="PRINTS" id="PR00455">
    <property type="entry name" value="HTHTETR"/>
</dbReference>
<reference evidence="6 7" key="1">
    <citation type="submission" date="2024-05" db="EMBL/GenBank/DDBJ databases">
        <authorList>
            <person name="Liu Q."/>
            <person name="Xin Y.-H."/>
        </authorList>
    </citation>
    <scope>NUCLEOTIDE SEQUENCE [LARGE SCALE GENOMIC DNA]</scope>
    <source>
        <strain evidence="6 7">CGMCC 1.10181</strain>
    </source>
</reference>
<evidence type="ECO:0000256" key="2">
    <source>
        <dbReference type="ARBA" id="ARBA00023125"/>
    </source>
</evidence>
<keyword evidence="7" id="KW-1185">Reference proteome</keyword>